<evidence type="ECO:0000313" key="9">
    <source>
        <dbReference type="EMBL" id="GAV08797.1"/>
    </source>
</evidence>
<evidence type="ECO:0000256" key="8">
    <source>
        <dbReference type="ARBA" id="ARBA00035418"/>
    </source>
</evidence>
<evidence type="ECO:0000256" key="6">
    <source>
        <dbReference type="ARBA" id="ARBA00023274"/>
    </source>
</evidence>
<evidence type="ECO:0000256" key="7">
    <source>
        <dbReference type="ARBA" id="ARBA00035273"/>
    </source>
</evidence>
<dbReference type="GO" id="GO:0005840">
    <property type="term" value="C:ribosome"/>
    <property type="evidence" value="ECO:0007669"/>
    <property type="project" value="UniProtKB-KW"/>
</dbReference>
<dbReference type="GO" id="GO:0005739">
    <property type="term" value="C:mitochondrion"/>
    <property type="evidence" value="ECO:0007669"/>
    <property type="project" value="UniProtKB-SubCell"/>
</dbReference>
<organism evidence="9 10">
    <name type="scientific">Ramazzottius varieornatus</name>
    <name type="common">Water bear</name>
    <name type="synonym">Tardigrade</name>
    <dbReference type="NCBI Taxonomy" id="947166"/>
    <lineage>
        <taxon>Eukaryota</taxon>
        <taxon>Metazoa</taxon>
        <taxon>Ecdysozoa</taxon>
        <taxon>Tardigrada</taxon>
        <taxon>Eutardigrada</taxon>
        <taxon>Parachela</taxon>
        <taxon>Hypsibioidea</taxon>
        <taxon>Ramazzottiidae</taxon>
        <taxon>Ramazzottius</taxon>
    </lineage>
</organism>
<evidence type="ECO:0000256" key="3">
    <source>
        <dbReference type="ARBA" id="ARBA00022946"/>
    </source>
</evidence>
<dbReference type="STRING" id="947166.A0A1D1W5R1"/>
<keyword evidence="4" id="KW-0689">Ribosomal protein</keyword>
<keyword evidence="5" id="KW-0496">Mitochondrion</keyword>
<dbReference type="PANTHER" id="PTHR15909">
    <property type="entry name" value="39S RIBOSOMAL PROTEIN L35, MITOCHONDRIAL"/>
    <property type="match status" value="1"/>
</dbReference>
<sequence length="220" mass="25396">MLRSLTSRIGSSLIGTAKPPSVPCTLIATSPKLWTKCPSSRMLSAGSPALPIACSLFAALSPSSSCVLRTSTAVKSPLLVPSRTFIKFDDKEGRKISDPDVLERFYRLTWGGWIKKKMGSNKRVWKMSHRRYRRKDQHVLVSKRYSKMFDRMVTQYYRQPTYFINDPYEPYNKRHDLTHPYYEDKNDVSQRKMFFPEINPAVLAKRKALDATQQFSPTYL</sequence>
<evidence type="ECO:0000256" key="2">
    <source>
        <dbReference type="ARBA" id="ARBA00006598"/>
    </source>
</evidence>
<comment type="similarity">
    <text evidence="2">Belongs to the bacterial ribosomal protein bL35 family.</text>
</comment>
<dbReference type="OrthoDB" id="5847109at2759"/>
<dbReference type="InterPro" id="IPR019338">
    <property type="entry name" value="Ribosomal_bL35m"/>
</dbReference>
<evidence type="ECO:0000256" key="4">
    <source>
        <dbReference type="ARBA" id="ARBA00022980"/>
    </source>
</evidence>
<dbReference type="EMBL" id="BDGG01000019">
    <property type="protein sequence ID" value="GAV08797.1"/>
    <property type="molecule type" value="Genomic_DNA"/>
</dbReference>
<dbReference type="PANTHER" id="PTHR15909:SF0">
    <property type="entry name" value="LARGE RIBOSOMAL SUBUNIT PROTEIN BL35M"/>
    <property type="match status" value="1"/>
</dbReference>
<dbReference type="GO" id="GO:1990904">
    <property type="term" value="C:ribonucleoprotein complex"/>
    <property type="evidence" value="ECO:0007669"/>
    <property type="project" value="UniProtKB-KW"/>
</dbReference>
<accession>A0A1D1W5R1</accession>
<protein>
    <recommendedName>
        <fullName evidence="7">Large ribosomal subunit protein bL35m</fullName>
    </recommendedName>
    <alternativeName>
        <fullName evidence="8">39S ribosomal protein L35, mitochondrial</fullName>
    </alternativeName>
</protein>
<dbReference type="InterPro" id="IPR021137">
    <property type="entry name" value="Ribosomal_bL35-like"/>
</dbReference>
<keyword evidence="6" id="KW-0687">Ribonucleoprotein</keyword>
<comment type="subcellular location">
    <subcellularLocation>
        <location evidence="1">Mitochondrion</location>
    </subcellularLocation>
</comment>
<comment type="caution">
    <text evidence="9">The sequence shown here is derived from an EMBL/GenBank/DDBJ whole genome shotgun (WGS) entry which is preliminary data.</text>
</comment>
<evidence type="ECO:0000256" key="5">
    <source>
        <dbReference type="ARBA" id="ARBA00023128"/>
    </source>
</evidence>
<name>A0A1D1W5R1_RAMVA</name>
<evidence type="ECO:0000313" key="10">
    <source>
        <dbReference type="Proteomes" id="UP000186922"/>
    </source>
</evidence>
<dbReference type="Proteomes" id="UP000186922">
    <property type="component" value="Unassembled WGS sequence"/>
</dbReference>
<dbReference type="AlphaFoldDB" id="A0A1D1W5R1"/>
<evidence type="ECO:0000256" key="1">
    <source>
        <dbReference type="ARBA" id="ARBA00004173"/>
    </source>
</evidence>
<reference evidence="9 10" key="1">
    <citation type="journal article" date="2016" name="Nat. Commun.">
        <title>Extremotolerant tardigrade genome and improved radiotolerance of human cultured cells by tardigrade-unique protein.</title>
        <authorList>
            <person name="Hashimoto T."/>
            <person name="Horikawa D.D."/>
            <person name="Saito Y."/>
            <person name="Kuwahara H."/>
            <person name="Kozuka-Hata H."/>
            <person name="Shin-I T."/>
            <person name="Minakuchi Y."/>
            <person name="Ohishi K."/>
            <person name="Motoyama A."/>
            <person name="Aizu T."/>
            <person name="Enomoto A."/>
            <person name="Kondo K."/>
            <person name="Tanaka S."/>
            <person name="Hara Y."/>
            <person name="Koshikawa S."/>
            <person name="Sagara H."/>
            <person name="Miura T."/>
            <person name="Yokobori S."/>
            <person name="Miyagawa K."/>
            <person name="Suzuki Y."/>
            <person name="Kubo T."/>
            <person name="Oyama M."/>
            <person name="Kohara Y."/>
            <person name="Fujiyama A."/>
            <person name="Arakawa K."/>
            <person name="Katayama T."/>
            <person name="Toyoda A."/>
            <person name="Kunieda T."/>
        </authorList>
    </citation>
    <scope>NUCLEOTIDE SEQUENCE [LARGE SCALE GENOMIC DNA]</scope>
    <source>
        <strain evidence="9 10">YOKOZUNA-1</strain>
    </source>
</reference>
<dbReference type="GO" id="GO:0006412">
    <property type="term" value="P:translation"/>
    <property type="evidence" value="ECO:0007669"/>
    <property type="project" value="InterPro"/>
</dbReference>
<dbReference type="GO" id="GO:0003735">
    <property type="term" value="F:structural constituent of ribosome"/>
    <property type="evidence" value="ECO:0007669"/>
    <property type="project" value="InterPro"/>
</dbReference>
<dbReference type="Pfam" id="PF01632">
    <property type="entry name" value="Ribosomal_L35p"/>
    <property type="match status" value="1"/>
</dbReference>
<dbReference type="InterPro" id="IPR037229">
    <property type="entry name" value="Ribosomal_bL35_sf"/>
</dbReference>
<dbReference type="SUPFAM" id="SSF143034">
    <property type="entry name" value="L35p-like"/>
    <property type="match status" value="1"/>
</dbReference>
<keyword evidence="3" id="KW-0809">Transit peptide</keyword>
<gene>
    <name evidence="9" type="primary">RvY_18440-1</name>
    <name evidence="9" type="synonym">RvY_18440.1</name>
    <name evidence="9" type="ORF">RvY_18440</name>
</gene>
<proteinExistence type="inferred from homology"/>
<keyword evidence="10" id="KW-1185">Reference proteome</keyword>